<protein>
    <submittedName>
        <fullName evidence="2">Putative membrane protein</fullName>
    </submittedName>
</protein>
<organism evidence="2 3">
    <name type="scientific">Andreprevotia lacus DSM 23236</name>
    <dbReference type="NCBI Taxonomy" id="1121001"/>
    <lineage>
        <taxon>Bacteria</taxon>
        <taxon>Pseudomonadati</taxon>
        <taxon>Pseudomonadota</taxon>
        <taxon>Betaproteobacteria</taxon>
        <taxon>Neisseriales</taxon>
        <taxon>Chitinibacteraceae</taxon>
        <taxon>Andreprevotia</taxon>
    </lineage>
</organism>
<feature type="transmembrane region" description="Helical" evidence="1">
    <location>
        <begin position="6"/>
        <end position="25"/>
    </location>
</feature>
<keyword evidence="1" id="KW-1133">Transmembrane helix</keyword>
<dbReference type="STRING" id="1121001.SAMN02745857_01572"/>
<accession>A0A1W1XGR0</accession>
<feature type="transmembrane region" description="Helical" evidence="1">
    <location>
        <begin position="79"/>
        <end position="98"/>
    </location>
</feature>
<evidence type="ECO:0000313" key="2">
    <source>
        <dbReference type="EMBL" id="SMC23173.1"/>
    </source>
</evidence>
<reference evidence="2 3" key="1">
    <citation type="submission" date="2017-04" db="EMBL/GenBank/DDBJ databases">
        <authorList>
            <person name="Afonso C.L."/>
            <person name="Miller P.J."/>
            <person name="Scott M.A."/>
            <person name="Spackman E."/>
            <person name="Goraichik I."/>
            <person name="Dimitrov K.M."/>
            <person name="Suarez D.L."/>
            <person name="Swayne D.E."/>
        </authorList>
    </citation>
    <scope>NUCLEOTIDE SEQUENCE [LARGE SCALE GENOMIC DNA]</scope>
    <source>
        <strain evidence="2 3">DSM 23236</strain>
    </source>
</reference>
<feature type="transmembrane region" description="Helical" evidence="1">
    <location>
        <begin position="131"/>
        <end position="149"/>
    </location>
</feature>
<dbReference type="Proteomes" id="UP000192761">
    <property type="component" value="Unassembled WGS sequence"/>
</dbReference>
<name>A0A1W1XGR0_9NEIS</name>
<dbReference type="InterPro" id="IPR018706">
    <property type="entry name" value="DUF2214_membrane"/>
</dbReference>
<dbReference type="OrthoDB" id="826511at2"/>
<keyword evidence="1" id="KW-0472">Membrane</keyword>
<dbReference type="EMBL" id="FWXD01000007">
    <property type="protein sequence ID" value="SMC23173.1"/>
    <property type="molecule type" value="Genomic_DNA"/>
</dbReference>
<keyword evidence="3" id="KW-1185">Reference proteome</keyword>
<proteinExistence type="predicted"/>
<dbReference type="Pfam" id="PF09980">
    <property type="entry name" value="DUF2214"/>
    <property type="match status" value="1"/>
</dbReference>
<dbReference type="AlphaFoldDB" id="A0A1W1XGR0"/>
<keyword evidence="1" id="KW-0812">Transmembrane</keyword>
<gene>
    <name evidence="2" type="ORF">SAMN02745857_01572</name>
</gene>
<dbReference type="RefSeq" id="WP_084090249.1">
    <property type="nucleotide sequence ID" value="NZ_FWXD01000007.1"/>
</dbReference>
<evidence type="ECO:0000313" key="3">
    <source>
        <dbReference type="Proteomes" id="UP000192761"/>
    </source>
</evidence>
<evidence type="ECO:0000256" key="1">
    <source>
        <dbReference type="SAM" id="Phobius"/>
    </source>
</evidence>
<sequence length="152" mass="16738">MIQDAILAAAHYLCILLLVTFLAIETALVKREWMPLAAAKLVRYDALYGLMAVLVLTTGLLRVFLGAKGAAFYEHNPVFHAKVTLFIAIGLLSIWPTLRFRAWGKAAKADPAYAPPEVELRKVRRVVMVEVHLLALLPILAAFMARGIGMQG</sequence>
<feature type="transmembrane region" description="Helical" evidence="1">
    <location>
        <begin position="46"/>
        <end position="67"/>
    </location>
</feature>